<feature type="region of interest" description="Disordered" evidence="1">
    <location>
        <begin position="164"/>
        <end position="186"/>
    </location>
</feature>
<proteinExistence type="predicted"/>
<reference evidence="2 3" key="1">
    <citation type="submission" date="2020-04" db="EMBL/GenBank/DDBJ databases">
        <title>Rhizobium sp. S-51 isolated from soil.</title>
        <authorList>
            <person name="Dahal R.H."/>
        </authorList>
    </citation>
    <scope>NUCLEOTIDE SEQUENCE [LARGE SCALE GENOMIC DNA]</scope>
    <source>
        <strain evidence="2 3">S-51</strain>
    </source>
</reference>
<dbReference type="Proteomes" id="UP000541470">
    <property type="component" value="Unassembled WGS sequence"/>
</dbReference>
<dbReference type="AlphaFoldDB" id="A0A7Y0AU81"/>
<gene>
    <name evidence="2" type="ORF">HHL25_05510</name>
</gene>
<evidence type="ECO:0000256" key="1">
    <source>
        <dbReference type="SAM" id="MobiDB-lite"/>
    </source>
</evidence>
<evidence type="ECO:0000313" key="3">
    <source>
        <dbReference type="Proteomes" id="UP000541470"/>
    </source>
</evidence>
<keyword evidence="3" id="KW-1185">Reference proteome</keyword>
<dbReference type="EMBL" id="JABBGK010000001">
    <property type="protein sequence ID" value="NML73581.1"/>
    <property type="molecule type" value="Genomic_DNA"/>
</dbReference>
<evidence type="ECO:0000313" key="2">
    <source>
        <dbReference type="EMBL" id="NML73581.1"/>
    </source>
</evidence>
<name>A0A7Y0AU81_9HYPH</name>
<sequence>MAEDNEQKKTERLHMLISPAELEAIDEWRFANRIGTRAEAVRRLCQIGLIVGRELEGLADAATEASDAMSELDNEIFGFWTTIASPVYKSDTLNREAIIEEISDLSSGVEKVNGAVDQLSSILVGLFAASTATSRLELGEGKKRAEQVLEEMQQSLQKIRDLRAESAKNHREMTKYAYRKSDGETE</sequence>
<protein>
    <submittedName>
        <fullName evidence="2">Uncharacterized protein</fullName>
    </submittedName>
</protein>
<comment type="caution">
    <text evidence="2">The sequence shown here is derived from an EMBL/GenBank/DDBJ whole genome shotgun (WGS) entry which is preliminary data.</text>
</comment>
<dbReference type="RefSeq" id="WP_169586023.1">
    <property type="nucleotide sequence ID" value="NZ_JABBGK010000001.1"/>
</dbReference>
<accession>A0A7Y0AU81</accession>
<organism evidence="2 3">
    <name type="scientific">Rhizobium terricola</name>
    <dbReference type="NCBI Taxonomy" id="2728849"/>
    <lineage>
        <taxon>Bacteria</taxon>
        <taxon>Pseudomonadati</taxon>
        <taxon>Pseudomonadota</taxon>
        <taxon>Alphaproteobacteria</taxon>
        <taxon>Hyphomicrobiales</taxon>
        <taxon>Rhizobiaceae</taxon>
        <taxon>Rhizobium/Agrobacterium group</taxon>
        <taxon>Rhizobium</taxon>
    </lineage>
</organism>